<comment type="caution">
    <text evidence="2">The sequence shown here is derived from an EMBL/GenBank/DDBJ whole genome shotgun (WGS) entry which is preliminary data.</text>
</comment>
<feature type="region of interest" description="Disordered" evidence="1">
    <location>
        <begin position="34"/>
        <end position="64"/>
    </location>
</feature>
<reference evidence="2 3" key="1">
    <citation type="journal article" date="2023" name="bioRxiv">
        <title>High-quality genome assemblies of four members of thePodospora anserinaspecies complex.</title>
        <authorList>
            <person name="Ament-Velasquez S.L."/>
            <person name="Vogan A.A."/>
            <person name="Wallerman O."/>
            <person name="Hartmann F."/>
            <person name="Gautier V."/>
            <person name="Silar P."/>
            <person name="Giraud T."/>
            <person name="Johannesson H."/>
        </authorList>
    </citation>
    <scope>NUCLEOTIDE SEQUENCE [LARGE SCALE GENOMIC DNA]</scope>
    <source>
        <strain evidence="2 3">CBS 411.78</strain>
    </source>
</reference>
<evidence type="ECO:0000256" key="1">
    <source>
        <dbReference type="SAM" id="MobiDB-lite"/>
    </source>
</evidence>
<accession>A0ABR0H6J6</accession>
<keyword evidence="3" id="KW-1185">Reference proteome</keyword>
<evidence type="ECO:0000313" key="2">
    <source>
        <dbReference type="EMBL" id="KAK4663662.1"/>
    </source>
</evidence>
<organism evidence="2 3">
    <name type="scientific">Podospora pseudopauciseta</name>
    <dbReference type="NCBI Taxonomy" id="2093780"/>
    <lineage>
        <taxon>Eukaryota</taxon>
        <taxon>Fungi</taxon>
        <taxon>Dikarya</taxon>
        <taxon>Ascomycota</taxon>
        <taxon>Pezizomycotina</taxon>
        <taxon>Sordariomycetes</taxon>
        <taxon>Sordariomycetidae</taxon>
        <taxon>Sordariales</taxon>
        <taxon>Podosporaceae</taxon>
        <taxon>Podospora</taxon>
    </lineage>
</organism>
<sequence>MLIWGPDTLREKFLVTVCLVVTSSSDTQLRKERPIGSPIALNPAASTTERGRNDSGTLTALTAKPPSARKVLPGAL</sequence>
<proteinExistence type="predicted"/>
<gene>
    <name evidence="2" type="ORF">QC763_0100850</name>
</gene>
<name>A0ABR0H6J6_9PEZI</name>
<evidence type="ECO:0008006" key="4">
    <source>
        <dbReference type="Google" id="ProtNLM"/>
    </source>
</evidence>
<evidence type="ECO:0000313" key="3">
    <source>
        <dbReference type="Proteomes" id="UP001326199"/>
    </source>
</evidence>
<dbReference type="RefSeq" id="XP_062763628.1">
    <property type="nucleotide sequence ID" value="XM_062906399.1"/>
</dbReference>
<feature type="compositionally biased region" description="Polar residues" evidence="1">
    <location>
        <begin position="44"/>
        <end position="60"/>
    </location>
</feature>
<dbReference type="Proteomes" id="UP001326199">
    <property type="component" value="Unassembled WGS sequence"/>
</dbReference>
<dbReference type="GeneID" id="87926634"/>
<dbReference type="EMBL" id="JAFFHB010000008">
    <property type="protein sequence ID" value="KAK4663662.1"/>
    <property type="molecule type" value="Genomic_DNA"/>
</dbReference>
<protein>
    <recommendedName>
        <fullName evidence="4">Secreted protein</fullName>
    </recommendedName>
</protein>